<comment type="caution">
    <text evidence="2">The sequence shown here is derived from an EMBL/GenBank/DDBJ whole genome shotgun (WGS) entry which is preliminary data.</text>
</comment>
<accession>A0ABW1VDU6</accession>
<gene>
    <name evidence="2" type="ORF">ACFQB0_07525</name>
</gene>
<feature type="compositionally biased region" description="Low complexity" evidence="1">
    <location>
        <begin position="36"/>
        <end position="69"/>
    </location>
</feature>
<name>A0ABW1VDU6_9MICO</name>
<sequence>MGTKNSYTGVGGKIGADINDGLSDWLDSLPGAPNEPAGAPSADSSDPATSAGAASGASRPSPTSPAGRALPAISLFRSSKGGGGSRSRARETSALTRTSAGYARSAGRAAAAAYAYRTGDAQTLRDLGLDYDALRANPNIFDVAHQIAQKVCEDLPPGTIETDEQLQVVGNLAEWLLEGTAAGADVTLGQIAEEAVALVLAEAYLVQTASQLNEKNMSGADRASFESDVRQACEELAAHANLAPTGPSPAEFTSAIENGLEYLYTVFGES</sequence>
<organism evidence="2 3">
    <name type="scientific">Luethyella okanaganae</name>
    <dbReference type="NCBI Taxonomy" id="69372"/>
    <lineage>
        <taxon>Bacteria</taxon>
        <taxon>Bacillati</taxon>
        <taxon>Actinomycetota</taxon>
        <taxon>Actinomycetes</taxon>
        <taxon>Micrococcales</taxon>
        <taxon>Microbacteriaceae</taxon>
        <taxon>Luethyella</taxon>
    </lineage>
</organism>
<evidence type="ECO:0000313" key="3">
    <source>
        <dbReference type="Proteomes" id="UP001596306"/>
    </source>
</evidence>
<evidence type="ECO:0000313" key="2">
    <source>
        <dbReference type="EMBL" id="MFC6355953.1"/>
    </source>
</evidence>
<protein>
    <submittedName>
        <fullName evidence="2">Uncharacterized protein</fullName>
    </submittedName>
</protein>
<dbReference type="RefSeq" id="WP_386729500.1">
    <property type="nucleotide sequence ID" value="NZ_JBHSTP010000001.1"/>
</dbReference>
<evidence type="ECO:0000256" key="1">
    <source>
        <dbReference type="SAM" id="MobiDB-lite"/>
    </source>
</evidence>
<keyword evidence="3" id="KW-1185">Reference proteome</keyword>
<reference evidence="3" key="1">
    <citation type="journal article" date="2019" name="Int. J. Syst. Evol. Microbiol.">
        <title>The Global Catalogue of Microorganisms (GCM) 10K type strain sequencing project: providing services to taxonomists for standard genome sequencing and annotation.</title>
        <authorList>
            <consortium name="The Broad Institute Genomics Platform"/>
            <consortium name="The Broad Institute Genome Sequencing Center for Infectious Disease"/>
            <person name="Wu L."/>
            <person name="Ma J."/>
        </authorList>
    </citation>
    <scope>NUCLEOTIDE SEQUENCE [LARGE SCALE GENOMIC DNA]</scope>
    <source>
        <strain evidence="3">CCUG 43304</strain>
    </source>
</reference>
<dbReference type="EMBL" id="JBHSTP010000001">
    <property type="protein sequence ID" value="MFC6355953.1"/>
    <property type="molecule type" value="Genomic_DNA"/>
</dbReference>
<feature type="region of interest" description="Disordered" evidence="1">
    <location>
        <begin position="21"/>
        <end position="100"/>
    </location>
</feature>
<dbReference type="Proteomes" id="UP001596306">
    <property type="component" value="Unassembled WGS sequence"/>
</dbReference>
<proteinExistence type="predicted"/>